<dbReference type="InterPro" id="IPR027417">
    <property type="entry name" value="P-loop_NTPase"/>
</dbReference>
<protein>
    <submittedName>
        <fullName evidence="2">AAA family ATPase</fullName>
    </submittedName>
</protein>
<dbReference type="RefSeq" id="WP_325776321.1">
    <property type="nucleotide sequence ID" value="NZ_VTDN01000022.1"/>
</dbReference>
<dbReference type="InterPro" id="IPR041685">
    <property type="entry name" value="AAA_GajA/Old/RecF-like"/>
</dbReference>
<reference evidence="2 3" key="1">
    <citation type="submission" date="2019-08" db="EMBL/GenBank/DDBJ databases">
        <title>Five species of Acinetobacter isolated from floral nectar and animal pollinators.</title>
        <authorList>
            <person name="Hendry T.A."/>
        </authorList>
    </citation>
    <scope>NUCLEOTIDE SEQUENCE [LARGE SCALE GENOMIC DNA]</scope>
    <source>
        <strain evidence="2 3">MD18.27</strain>
    </source>
</reference>
<proteinExistence type="predicted"/>
<evidence type="ECO:0000313" key="2">
    <source>
        <dbReference type="EMBL" id="MEB5477924.1"/>
    </source>
</evidence>
<accession>A0ABU6DVN9</accession>
<dbReference type="PANTHER" id="PTHR43581">
    <property type="entry name" value="ATP/GTP PHOSPHATASE"/>
    <property type="match status" value="1"/>
</dbReference>
<gene>
    <name evidence="2" type="ORF">I2F25_12925</name>
</gene>
<dbReference type="SUPFAM" id="SSF52540">
    <property type="entry name" value="P-loop containing nucleoside triphosphate hydrolases"/>
    <property type="match status" value="1"/>
</dbReference>
<feature type="domain" description="Endonuclease GajA/Old nuclease/RecF-like AAA" evidence="1">
    <location>
        <begin position="184"/>
        <end position="265"/>
    </location>
</feature>
<dbReference type="Pfam" id="PF13175">
    <property type="entry name" value="AAA_15"/>
    <property type="match status" value="1"/>
</dbReference>
<keyword evidence="3" id="KW-1185">Reference proteome</keyword>
<dbReference type="PANTHER" id="PTHR43581:SF4">
    <property type="entry name" value="ATP_GTP PHOSPHATASE"/>
    <property type="match status" value="1"/>
</dbReference>
<dbReference type="EMBL" id="VTDN01000022">
    <property type="protein sequence ID" value="MEB5477924.1"/>
    <property type="molecule type" value="Genomic_DNA"/>
</dbReference>
<dbReference type="Gene3D" id="3.40.50.300">
    <property type="entry name" value="P-loop containing nucleotide triphosphate hydrolases"/>
    <property type="match status" value="1"/>
</dbReference>
<evidence type="ECO:0000259" key="1">
    <source>
        <dbReference type="Pfam" id="PF13175"/>
    </source>
</evidence>
<name>A0ABU6DVN9_9GAMM</name>
<sequence>MLQSNVLEVSIKNLKNIENLNVTLPLDKGIYAFTGNNGSGKSTIFNVIAKTVYSSALENHFSGSNLYNGAEVIYKYNNQTWHWKKNNTWKQETPNTKYLKLKGTYESSLIFGNRFSDAHKSSLAKYYKMKAIDNDFIDASEFVKENLGIILRNDLKYYDTLKKLSLKKSKELSFSSTPYLYVKNETIIQQIRMSTGEYLLVILLDYIEEKCIKNRNIDETLLLLIDEIEMALHPEAQNRLIKFLNKLVVDFNVTIYFSTHSPTIISEIHPQNIFNLETLYEKTYITNPCYPAYVIKNLNQKAGCDFLFLVEDDLAAKLIDNCLKKISGRTSRVINILPTGDWRQTLKNHSNFKKWKLFPNYTQIYSILDGDVKDHVKKYVETKSEFNILQKHFLPIDSLEKFLYKEMIREPNIEFIKYVRDNYYENNNFYNVLEEYNKKDNSKEAWKGKNLLEVMIKNYDGNSDELKENIATYIVMNCYDFEKLISTLTGILSSAIVKK</sequence>
<dbReference type="InterPro" id="IPR051396">
    <property type="entry name" value="Bact_Antivir_Def_Nuclease"/>
</dbReference>
<organism evidence="2 3">
    <name type="scientific">Acinetobacter pollinis</name>
    <dbReference type="NCBI Taxonomy" id="2605270"/>
    <lineage>
        <taxon>Bacteria</taxon>
        <taxon>Pseudomonadati</taxon>
        <taxon>Pseudomonadota</taxon>
        <taxon>Gammaproteobacteria</taxon>
        <taxon>Moraxellales</taxon>
        <taxon>Moraxellaceae</taxon>
        <taxon>Acinetobacter</taxon>
    </lineage>
</organism>
<dbReference type="Proteomes" id="UP001339883">
    <property type="component" value="Unassembled WGS sequence"/>
</dbReference>
<evidence type="ECO:0000313" key="3">
    <source>
        <dbReference type="Proteomes" id="UP001339883"/>
    </source>
</evidence>
<comment type="caution">
    <text evidence="2">The sequence shown here is derived from an EMBL/GenBank/DDBJ whole genome shotgun (WGS) entry which is preliminary data.</text>
</comment>
<dbReference type="CDD" id="cd00267">
    <property type="entry name" value="ABC_ATPase"/>
    <property type="match status" value="1"/>
</dbReference>